<comment type="similarity">
    <text evidence="1">Belongs to the calmodulin family.</text>
</comment>
<proteinExistence type="inferred from homology"/>
<accession>A0A2K1IW03</accession>
<evidence type="ECO:0000256" key="4">
    <source>
        <dbReference type="ARBA" id="ARBA00022837"/>
    </source>
</evidence>
<dbReference type="InterPro" id="IPR029159">
    <property type="entry name" value="CA109-like"/>
</dbReference>
<dbReference type="GO" id="GO:0005509">
    <property type="term" value="F:calcium ion binding"/>
    <property type="evidence" value="ECO:0000318"/>
    <property type="project" value="GO_Central"/>
</dbReference>
<dbReference type="Gene3D" id="1.10.238.10">
    <property type="entry name" value="EF-hand"/>
    <property type="match status" value="3"/>
</dbReference>
<evidence type="ECO:0000313" key="6">
    <source>
        <dbReference type="EMBL" id="PNR33457.1"/>
    </source>
</evidence>
<reference evidence="6 8" key="2">
    <citation type="journal article" date="2018" name="Plant J.">
        <title>The Physcomitrella patens chromosome-scale assembly reveals moss genome structure and evolution.</title>
        <authorList>
            <person name="Lang D."/>
            <person name="Ullrich K.K."/>
            <person name="Murat F."/>
            <person name="Fuchs J."/>
            <person name="Jenkins J."/>
            <person name="Haas F.B."/>
            <person name="Piednoel M."/>
            <person name="Gundlach H."/>
            <person name="Van Bel M."/>
            <person name="Meyberg R."/>
            <person name="Vives C."/>
            <person name="Morata J."/>
            <person name="Symeonidi A."/>
            <person name="Hiss M."/>
            <person name="Muchero W."/>
            <person name="Kamisugi Y."/>
            <person name="Saleh O."/>
            <person name="Blanc G."/>
            <person name="Decker E.L."/>
            <person name="van Gessel N."/>
            <person name="Grimwood J."/>
            <person name="Hayes R.D."/>
            <person name="Graham S.W."/>
            <person name="Gunter L.E."/>
            <person name="McDaniel S.F."/>
            <person name="Hoernstein S.N.W."/>
            <person name="Larsson A."/>
            <person name="Li F.W."/>
            <person name="Perroud P.F."/>
            <person name="Phillips J."/>
            <person name="Ranjan P."/>
            <person name="Rokshar D.S."/>
            <person name="Rothfels C.J."/>
            <person name="Schneider L."/>
            <person name="Shu S."/>
            <person name="Stevenson D.W."/>
            <person name="Thummler F."/>
            <person name="Tillich M."/>
            <person name="Villarreal Aguilar J.C."/>
            <person name="Widiez T."/>
            <person name="Wong G.K."/>
            <person name="Wymore A."/>
            <person name="Zhang Y."/>
            <person name="Zimmer A.D."/>
            <person name="Quatrano R.S."/>
            <person name="Mayer K.F.X."/>
            <person name="Goodstein D."/>
            <person name="Casacuberta J.M."/>
            <person name="Vandepoele K."/>
            <person name="Reski R."/>
            <person name="Cuming A.C."/>
            <person name="Tuskan G.A."/>
            <person name="Maumus F."/>
            <person name="Salse J."/>
            <person name="Schmutz J."/>
            <person name="Rensing S.A."/>
        </authorList>
    </citation>
    <scope>NUCLEOTIDE SEQUENCE [LARGE SCALE GENOMIC DNA]</scope>
    <source>
        <strain evidence="7 8">cv. Gransden 2004</strain>
    </source>
</reference>
<dbReference type="PaxDb" id="3218-PP1S40_128V6.1"/>
<dbReference type="Pfam" id="PF15011">
    <property type="entry name" value="CA109-like"/>
    <property type="match status" value="1"/>
</dbReference>
<feature type="domain" description="EF-hand" evidence="5">
    <location>
        <begin position="206"/>
        <end position="241"/>
    </location>
</feature>
<dbReference type="EnsemblPlants" id="Pp3c20_21140V3.1">
    <property type="protein sequence ID" value="Pp3c20_21140V3.1"/>
    <property type="gene ID" value="Pp3c20_21140"/>
</dbReference>
<dbReference type="InterPro" id="IPR002048">
    <property type="entry name" value="EF_hand_dom"/>
</dbReference>
<dbReference type="PROSITE" id="PS00018">
    <property type="entry name" value="EF_HAND_1"/>
    <property type="match status" value="4"/>
</dbReference>
<evidence type="ECO:0000259" key="5">
    <source>
        <dbReference type="PROSITE" id="PS50222"/>
    </source>
</evidence>
<dbReference type="GO" id="GO:0005737">
    <property type="term" value="C:cytoplasm"/>
    <property type="evidence" value="ECO:0000318"/>
    <property type="project" value="GO_Central"/>
</dbReference>
<evidence type="ECO:0000256" key="2">
    <source>
        <dbReference type="ARBA" id="ARBA00022723"/>
    </source>
</evidence>
<dbReference type="AlphaFoldDB" id="A0A2K1IW03"/>
<feature type="domain" description="EF-hand" evidence="5">
    <location>
        <begin position="279"/>
        <end position="314"/>
    </location>
</feature>
<gene>
    <name evidence="7" type="primary">LOC112273093</name>
    <name evidence="6" type="ORF">PHYPA_025401</name>
</gene>
<reference evidence="7" key="3">
    <citation type="submission" date="2020-12" db="UniProtKB">
        <authorList>
            <consortium name="EnsemblPlants"/>
        </authorList>
    </citation>
    <scope>IDENTIFICATION</scope>
</reference>
<keyword evidence="8" id="KW-1185">Reference proteome</keyword>
<keyword evidence="4" id="KW-0106">Calcium</keyword>
<feature type="domain" description="EF-hand" evidence="5">
    <location>
        <begin position="242"/>
        <end position="277"/>
    </location>
</feature>
<protein>
    <recommendedName>
        <fullName evidence="5">EF-hand domain-containing protein</fullName>
    </recommendedName>
</protein>
<dbReference type="CDD" id="cd00051">
    <property type="entry name" value="EFh"/>
    <property type="match status" value="2"/>
</dbReference>
<evidence type="ECO:0000256" key="3">
    <source>
        <dbReference type="ARBA" id="ARBA00022737"/>
    </source>
</evidence>
<keyword evidence="3" id="KW-0677">Repeat</keyword>
<dbReference type="STRING" id="3218.A0A2K1IW03"/>
<dbReference type="Pfam" id="PF13499">
    <property type="entry name" value="EF-hand_7"/>
    <property type="match status" value="2"/>
</dbReference>
<dbReference type="FunFam" id="1.10.238.10:FF:000042">
    <property type="entry name" value="Calmodulin"/>
    <property type="match status" value="1"/>
</dbReference>
<keyword evidence="2" id="KW-0479">Metal-binding</keyword>
<dbReference type="PROSITE" id="PS50222">
    <property type="entry name" value="EF_HAND_2"/>
    <property type="match status" value="4"/>
</dbReference>
<sequence length="347" mass="39581">MERLVKKFEQRYRRALDHHNTWEELQSRLLKQFSNASAILERLPVLLESKNYGILENVKSIAQALPAVQIEQLELILRSMHSTLADLEKIVKSFEKLWRDGIGLLKAEKITAQQSEQRVGSRPSLNDCLKGLHDLYLMHRDEHKLKLAIISSLSYESRSDDISALQVLLLDQPNLPPDEGSSAPLHVPQSRWRGNFHAMVEQLTEDQIAEFKEAFSLFDKDGDGSITTKELGTVMRSLGQNPTEAELQDMINEVDADGNGTIDFAEFLNLMARKMKDTDSEEELKEAFRVFDKDQNGFISAAELRHVMTNLGEKLTDDEVDEMIREADVDGDGQINYEEFVKMMMAK</sequence>
<evidence type="ECO:0000256" key="1">
    <source>
        <dbReference type="ARBA" id="ARBA00009763"/>
    </source>
</evidence>
<dbReference type="InterPro" id="IPR018247">
    <property type="entry name" value="EF_Hand_1_Ca_BS"/>
</dbReference>
<feature type="domain" description="EF-hand" evidence="5">
    <location>
        <begin position="315"/>
        <end position="347"/>
    </location>
</feature>
<dbReference type="PANTHER" id="PTHR23048">
    <property type="entry name" value="MYOSIN LIGHT CHAIN 1, 3"/>
    <property type="match status" value="1"/>
</dbReference>
<dbReference type="FunFam" id="1.10.238.10:FF:000034">
    <property type="entry name" value="Calmodulin"/>
    <property type="match status" value="1"/>
</dbReference>
<dbReference type="EMBL" id="ABEU02000020">
    <property type="protein sequence ID" value="PNR33457.1"/>
    <property type="molecule type" value="Genomic_DNA"/>
</dbReference>
<dbReference type="Proteomes" id="UP000006727">
    <property type="component" value="Chromosome 20"/>
</dbReference>
<dbReference type="InterPro" id="IPR011992">
    <property type="entry name" value="EF-hand-dom_pair"/>
</dbReference>
<organism evidence="6">
    <name type="scientific">Physcomitrium patens</name>
    <name type="common">Spreading-leaved earth moss</name>
    <name type="synonym">Physcomitrella patens</name>
    <dbReference type="NCBI Taxonomy" id="3218"/>
    <lineage>
        <taxon>Eukaryota</taxon>
        <taxon>Viridiplantae</taxon>
        <taxon>Streptophyta</taxon>
        <taxon>Embryophyta</taxon>
        <taxon>Bryophyta</taxon>
        <taxon>Bryophytina</taxon>
        <taxon>Bryopsida</taxon>
        <taxon>Funariidae</taxon>
        <taxon>Funariales</taxon>
        <taxon>Funariaceae</taxon>
        <taxon>Physcomitrium</taxon>
    </lineage>
</organism>
<dbReference type="SUPFAM" id="SSF47473">
    <property type="entry name" value="EF-hand"/>
    <property type="match status" value="1"/>
</dbReference>
<dbReference type="Gramene" id="Pp3c20_21140V3.1">
    <property type="protein sequence ID" value="Pp3c20_21140V3.1"/>
    <property type="gene ID" value="Pp3c20_21140"/>
</dbReference>
<dbReference type="PANTHER" id="PTHR23048:SF53">
    <property type="entry name" value="CALMODULIN"/>
    <property type="match status" value="1"/>
</dbReference>
<reference evidence="6 8" key="1">
    <citation type="journal article" date="2008" name="Science">
        <title>The Physcomitrella genome reveals evolutionary insights into the conquest of land by plants.</title>
        <authorList>
            <person name="Rensing S."/>
            <person name="Lang D."/>
            <person name="Zimmer A."/>
            <person name="Terry A."/>
            <person name="Salamov A."/>
            <person name="Shapiro H."/>
            <person name="Nishiyama T."/>
            <person name="Perroud P.-F."/>
            <person name="Lindquist E."/>
            <person name="Kamisugi Y."/>
            <person name="Tanahashi T."/>
            <person name="Sakakibara K."/>
            <person name="Fujita T."/>
            <person name="Oishi K."/>
            <person name="Shin-I T."/>
            <person name="Kuroki Y."/>
            <person name="Toyoda A."/>
            <person name="Suzuki Y."/>
            <person name="Hashimoto A."/>
            <person name="Yamaguchi K."/>
            <person name="Sugano A."/>
            <person name="Kohara Y."/>
            <person name="Fujiyama A."/>
            <person name="Anterola A."/>
            <person name="Aoki S."/>
            <person name="Ashton N."/>
            <person name="Barbazuk W.B."/>
            <person name="Barker E."/>
            <person name="Bennetzen J."/>
            <person name="Bezanilla M."/>
            <person name="Blankenship R."/>
            <person name="Cho S.H."/>
            <person name="Dutcher S."/>
            <person name="Estelle M."/>
            <person name="Fawcett J.A."/>
            <person name="Gundlach H."/>
            <person name="Hanada K."/>
            <person name="Heyl A."/>
            <person name="Hicks K.A."/>
            <person name="Hugh J."/>
            <person name="Lohr M."/>
            <person name="Mayer K."/>
            <person name="Melkozernov A."/>
            <person name="Murata T."/>
            <person name="Nelson D."/>
            <person name="Pils B."/>
            <person name="Prigge M."/>
            <person name="Reiss B."/>
            <person name="Renner T."/>
            <person name="Rombauts S."/>
            <person name="Rushton P."/>
            <person name="Sanderfoot A."/>
            <person name="Schween G."/>
            <person name="Shiu S.-H."/>
            <person name="Stueber K."/>
            <person name="Theodoulou F.L."/>
            <person name="Tu H."/>
            <person name="Van de Peer Y."/>
            <person name="Verrier P.J."/>
            <person name="Waters E."/>
            <person name="Wood A."/>
            <person name="Yang L."/>
            <person name="Cove D."/>
            <person name="Cuming A."/>
            <person name="Hasebe M."/>
            <person name="Lucas S."/>
            <person name="Mishler D.B."/>
            <person name="Reski R."/>
            <person name="Grigoriev I."/>
            <person name="Quatrano R.S."/>
            <person name="Boore J.L."/>
        </authorList>
    </citation>
    <scope>NUCLEOTIDE SEQUENCE [LARGE SCALE GENOMIC DNA]</scope>
    <source>
        <strain evidence="7 8">cv. Gransden 2004</strain>
    </source>
</reference>
<dbReference type="SMART" id="SM00054">
    <property type="entry name" value="EFh"/>
    <property type="match status" value="4"/>
</dbReference>
<evidence type="ECO:0000313" key="7">
    <source>
        <dbReference type="EnsemblPlants" id="Pp3c20_21140V3.1"/>
    </source>
</evidence>
<dbReference type="InterPro" id="IPR050230">
    <property type="entry name" value="CALM/Myosin/TropC-like"/>
</dbReference>
<name>A0A2K1IW03_PHYPA</name>
<evidence type="ECO:0000313" key="8">
    <source>
        <dbReference type="Proteomes" id="UP000006727"/>
    </source>
</evidence>
<dbReference type="GO" id="GO:0030234">
    <property type="term" value="F:enzyme regulator activity"/>
    <property type="evidence" value="ECO:0000318"/>
    <property type="project" value="GO_Central"/>
</dbReference>